<keyword evidence="1" id="KW-0812">Transmembrane</keyword>
<organism evidence="2 3">
    <name type="scientific">Thermosipho japonicus</name>
    <dbReference type="NCBI Taxonomy" id="90323"/>
    <lineage>
        <taxon>Bacteria</taxon>
        <taxon>Thermotogati</taxon>
        <taxon>Thermotogota</taxon>
        <taxon>Thermotogae</taxon>
        <taxon>Thermotogales</taxon>
        <taxon>Fervidobacteriaceae</taxon>
        <taxon>Thermosipho</taxon>
    </lineage>
</organism>
<comment type="caution">
    <text evidence="2">The sequence shown here is derived from an EMBL/GenBank/DDBJ whole genome shotgun (WGS) entry which is preliminary data.</text>
</comment>
<keyword evidence="1" id="KW-1133">Transmembrane helix</keyword>
<dbReference type="RefSeq" id="WP_184618954.1">
    <property type="nucleotide sequence ID" value="NZ_JACHEX010000001.1"/>
</dbReference>
<dbReference type="Proteomes" id="UP000555828">
    <property type="component" value="Unassembled WGS sequence"/>
</dbReference>
<keyword evidence="3" id="KW-1185">Reference proteome</keyword>
<name>A0A841GRX0_9BACT</name>
<evidence type="ECO:0000313" key="3">
    <source>
        <dbReference type="Proteomes" id="UP000555828"/>
    </source>
</evidence>
<proteinExistence type="predicted"/>
<feature type="transmembrane region" description="Helical" evidence="1">
    <location>
        <begin position="6"/>
        <end position="29"/>
    </location>
</feature>
<protein>
    <recommendedName>
        <fullName evidence="4">Methyl-accepting chemotaxis protein</fullName>
    </recommendedName>
</protein>
<dbReference type="AlphaFoldDB" id="A0A841GRX0"/>
<sequence length="151" mass="17308">MKKGIINISLGIILIFFSALSALLLSYLFKDAINVEKKIIETVDNTYSKILYISGANIWRKFLTENAAYWDDIQAEFEDASISGNSTRTQMVLNTYLEYNLGSKKKYDYTLVSTTTTYIFEEKYINVIFEILKNEAQLSKGMSFDFGWPGI</sequence>
<reference evidence="2 3" key="1">
    <citation type="submission" date="2020-08" db="EMBL/GenBank/DDBJ databases">
        <title>Genomic Encyclopedia of Type Strains, Phase IV (KMG-IV): sequencing the most valuable type-strain genomes for metagenomic binning, comparative biology and taxonomic classification.</title>
        <authorList>
            <person name="Goeker M."/>
        </authorList>
    </citation>
    <scope>NUCLEOTIDE SEQUENCE [LARGE SCALE GENOMIC DNA]</scope>
    <source>
        <strain evidence="2 3">DSM 13481</strain>
    </source>
</reference>
<keyword evidence="1" id="KW-0472">Membrane</keyword>
<evidence type="ECO:0000313" key="2">
    <source>
        <dbReference type="EMBL" id="MBB6062288.1"/>
    </source>
</evidence>
<accession>A0A841GRX0</accession>
<evidence type="ECO:0000256" key="1">
    <source>
        <dbReference type="SAM" id="Phobius"/>
    </source>
</evidence>
<evidence type="ECO:0008006" key="4">
    <source>
        <dbReference type="Google" id="ProtNLM"/>
    </source>
</evidence>
<gene>
    <name evidence="2" type="ORF">HNP65_000710</name>
</gene>
<dbReference type="EMBL" id="JACHEX010000001">
    <property type="protein sequence ID" value="MBB6062288.1"/>
    <property type="molecule type" value="Genomic_DNA"/>
</dbReference>